<dbReference type="GO" id="GO:0008270">
    <property type="term" value="F:zinc ion binding"/>
    <property type="evidence" value="ECO:0007669"/>
    <property type="project" value="UniProtKB-KW"/>
</dbReference>
<dbReference type="SMART" id="SM00355">
    <property type="entry name" value="ZnF_C2H2"/>
    <property type="match status" value="6"/>
</dbReference>
<evidence type="ECO:0000259" key="11">
    <source>
        <dbReference type="PROSITE" id="PS50157"/>
    </source>
</evidence>
<keyword evidence="3" id="KW-0677">Repeat</keyword>
<dbReference type="FunFam" id="3.30.160.60:FF:002343">
    <property type="entry name" value="Zinc finger protein 33A"/>
    <property type="match status" value="1"/>
</dbReference>
<evidence type="ECO:0000313" key="12">
    <source>
        <dbReference type="EMBL" id="PNF33203.1"/>
    </source>
</evidence>
<feature type="domain" description="C2H2-type" evidence="11">
    <location>
        <begin position="125"/>
        <end position="152"/>
    </location>
</feature>
<evidence type="ECO:0000256" key="10">
    <source>
        <dbReference type="SAM" id="MobiDB-lite"/>
    </source>
</evidence>
<evidence type="ECO:0000256" key="3">
    <source>
        <dbReference type="ARBA" id="ARBA00022737"/>
    </source>
</evidence>
<dbReference type="AlphaFoldDB" id="A0A2J7QX87"/>
<dbReference type="FunFam" id="3.30.160.60:FF:001155">
    <property type="entry name" value="Zinc finger 30C"/>
    <property type="match status" value="1"/>
</dbReference>
<comment type="caution">
    <text evidence="12">The sequence shown here is derived from an EMBL/GenBank/DDBJ whole genome shotgun (WGS) entry which is preliminary data.</text>
</comment>
<keyword evidence="6" id="KW-0805">Transcription regulation</keyword>
<evidence type="ECO:0000256" key="4">
    <source>
        <dbReference type="ARBA" id="ARBA00022771"/>
    </source>
</evidence>
<evidence type="ECO:0000256" key="2">
    <source>
        <dbReference type="ARBA" id="ARBA00022723"/>
    </source>
</evidence>
<keyword evidence="8" id="KW-0539">Nucleus</keyword>
<evidence type="ECO:0000256" key="1">
    <source>
        <dbReference type="ARBA" id="ARBA00004123"/>
    </source>
</evidence>
<dbReference type="FunFam" id="3.30.160.60:FF:001289">
    <property type="entry name" value="Zinc finger protein 574"/>
    <property type="match status" value="1"/>
</dbReference>
<keyword evidence="13" id="KW-1185">Reference proteome</keyword>
<dbReference type="PANTHER" id="PTHR46105:SF28">
    <property type="entry name" value="ZINC FINGER PROTEIN 37-LIKE"/>
    <property type="match status" value="1"/>
</dbReference>
<evidence type="ECO:0000256" key="8">
    <source>
        <dbReference type="ARBA" id="ARBA00023242"/>
    </source>
</evidence>
<keyword evidence="5" id="KW-0862">Zinc</keyword>
<dbReference type="PROSITE" id="PS50157">
    <property type="entry name" value="ZINC_FINGER_C2H2_2"/>
    <property type="match status" value="6"/>
</dbReference>
<dbReference type="Pfam" id="PF00096">
    <property type="entry name" value="zf-C2H2"/>
    <property type="match status" value="4"/>
</dbReference>
<proteinExistence type="predicted"/>
<organism evidence="12 13">
    <name type="scientific">Cryptotermes secundus</name>
    <dbReference type="NCBI Taxonomy" id="105785"/>
    <lineage>
        <taxon>Eukaryota</taxon>
        <taxon>Metazoa</taxon>
        <taxon>Ecdysozoa</taxon>
        <taxon>Arthropoda</taxon>
        <taxon>Hexapoda</taxon>
        <taxon>Insecta</taxon>
        <taxon>Pterygota</taxon>
        <taxon>Neoptera</taxon>
        <taxon>Polyneoptera</taxon>
        <taxon>Dictyoptera</taxon>
        <taxon>Blattodea</taxon>
        <taxon>Blattoidea</taxon>
        <taxon>Termitoidae</taxon>
        <taxon>Kalotermitidae</taxon>
        <taxon>Cryptotermitinae</taxon>
        <taxon>Cryptotermes</taxon>
    </lineage>
</organism>
<keyword evidence="2" id="KW-0479">Metal-binding</keyword>
<dbReference type="SUPFAM" id="SSF57667">
    <property type="entry name" value="beta-beta-alpha zinc fingers"/>
    <property type="match status" value="4"/>
</dbReference>
<dbReference type="Pfam" id="PF13894">
    <property type="entry name" value="zf-C2H2_4"/>
    <property type="match status" value="1"/>
</dbReference>
<dbReference type="Gene3D" id="3.30.160.60">
    <property type="entry name" value="Classic Zinc Finger"/>
    <property type="match status" value="6"/>
</dbReference>
<dbReference type="OrthoDB" id="4748970at2759"/>
<sequence>MDLGDGGWDGMDWIDLAQGMEQWRALVNMHSKLLQKFYCVFPPSQTAHVKKEEDAQHSVDNDSSQDKQSNVESVVVTVDPYQMEVKERISAQDIHRTSPPGAVMRRNKECFEENALAGGRVLKPFFCEVCFKSFSDRAYLRTHMQLHTGIRAHRCNLCTKAFARRRELLRHEKVHSGERPFACSICGKRFSRRDKLTRHEKIHAEQRHHACELCPATFLRSDELARHAMCHTGERPWCCPVCYKSFFSKAELNRHSKTHADVKPYNCDLCAMAFCRKDKLTRHRKTHSNNKSYTVYNFCSVPRGMNDKLGLESGQNVISNQKQLPSPNFESSCSYKIEDGEGKQEEDSDISLSRLGQNPEILLFPIPRQ</sequence>
<gene>
    <name evidence="12" type="ORF">B7P43_G11694</name>
</gene>
<feature type="region of interest" description="Disordered" evidence="10">
    <location>
        <begin position="50"/>
        <end position="70"/>
    </location>
</feature>
<reference evidence="12 13" key="1">
    <citation type="submission" date="2017-12" db="EMBL/GenBank/DDBJ databases">
        <title>Hemimetabolous genomes reveal molecular basis of termite eusociality.</title>
        <authorList>
            <person name="Harrison M.C."/>
            <person name="Jongepier E."/>
            <person name="Robertson H.M."/>
            <person name="Arning N."/>
            <person name="Bitard-Feildel T."/>
            <person name="Chao H."/>
            <person name="Childers C.P."/>
            <person name="Dinh H."/>
            <person name="Doddapaneni H."/>
            <person name="Dugan S."/>
            <person name="Gowin J."/>
            <person name="Greiner C."/>
            <person name="Han Y."/>
            <person name="Hu H."/>
            <person name="Hughes D.S.T."/>
            <person name="Huylmans A.-K."/>
            <person name="Kemena C."/>
            <person name="Kremer L.P.M."/>
            <person name="Lee S.L."/>
            <person name="Lopez-Ezquerra A."/>
            <person name="Mallet L."/>
            <person name="Monroy-Kuhn J.M."/>
            <person name="Moser A."/>
            <person name="Murali S.C."/>
            <person name="Muzny D.M."/>
            <person name="Otani S."/>
            <person name="Piulachs M.-D."/>
            <person name="Poelchau M."/>
            <person name="Qu J."/>
            <person name="Schaub F."/>
            <person name="Wada-Katsumata A."/>
            <person name="Worley K.C."/>
            <person name="Xie Q."/>
            <person name="Ylla G."/>
            <person name="Poulsen M."/>
            <person name="Gibbs R.A."/>
            <person name="Schal C."/>
            <person name="Richards S."/>
            <person name="Belles X."/>
            <person name="Korb J."/>
            <person name="Bornberg-Bauer E."/>
        </authorList>
    </citation>
    <scope>NUCLEOTIDE SEQUENCE [LARGE SCALE GENOMIC DNA]</scope>
    <source>
        <tissue evidence="12">Whole body</tissue>
    </source>
</reference>
<dbReference type="PROSITE" id="PS00028">
    <property type="entry name" value="ZINC_FINGER_C2H2_1"/>
    <property type="match status" value="6"/>
</dbReference>
<dbReference type="GO" id="GO:0000981">
    <property type="term" value="F:DNA-binding transcription factor activity, RNA polymerase II-specific"/>
    <property type="evidence" value="ECO:0007669"/>
    <property type="project" value="TreeGrafter"/>
</dbReference>
<feature type="compositionally biased region" description="Basic and acidic residues" evidence="10">
    <location>
        <begin position="336"/>
        <end position="345"/>
    </location>
</feature>
<dbReference type="PANTHER" id="PTHR46105">
    <property type="entry name" value="AGAP004733-PA"/>
    <property type="match status" value="1"/>
</dbReference>
<protein>
    <recommendedName>
        <fullName evidence="11">C2H2-type domain-containing protein</fullName>
    </recommendedName>
</protein>
<feature type="compositionally biased region" description="Polar residues" evidence="10">
    <location>
        <begin position="320"/>
        <end position="334"/>
    </location>
</feature>
<keyword evidence="4 9" id="KW-0863">Zinc-finger</keyword>
<dbReference type="EMBL" id="NEVH01009384">
    <property type="protein sequence ID" value="PNF33203.1"/>
    <property type="molecule type" value="Genomic_DNA"/>
</dbReference>
<dbReference type="InParanoid" id="A0A2J7QX87"/>
<feature type="domain" description="C2H2-type" evidence="11">
    <location>
        <begin position="153"/>
        <end position="180"/>
    </location>
</feature>
<evidence type="ECO:0000256" key="9">
    <source>
        <dbReference type="PROSITE-ProRule" id="PRU00042"/>
    </source>
</evidence>
<comment type="subcellular location">
    <subcellularLocation>
        <location evidence="1">Nucleus</location>
    </subcellularLocation>
</comment>
<feature type="domain" description="C2H2-type" evidence="11">
    <location>
        <begin position="265"/>
        <end position="292"/>
    </location>
</feature>
<dbReference type="InterPro" id="IPR036236">
    <property type="entry name" value="Znf_C2H2_sf"/>
</dbReference>
<dbReference type="Proteomes" id="UP000235965">
    <property type="component" value="Unassembled WGS sequence"/>
</dbReference>
<feature type="domain" description="C2H2-type" evidence="11">
    <location>
        <begin position="209"/>
        <end position="236"/>
    </location>
</feature>
<accession>A0A2J7QX87</accession>
<feature type="region of interest" description="Disordered" evidence="10">
    <location>
        <begin position="320"/>
        <end position="356"/>
    </location>
</feature>
<keyword evidence="7" id="KW-0804">Transcription</keyword>
<dbReference type="GO" id="GO:0005634">
    <property type="term" value="C:nucleus"/>
    <property type="evidence" value="ECO:0007669"/>
    <property type="project" value="UniProtKB-SubCell"/>
</dbReference>
<name>A0A2J7QX87_9NEOP</name>
<dbReference type="InterPro" id="IPR050457">
    <property type="entry name" value="ZnFinger_BTB_dom_contain"/>
</dbReference>
<dbReference type="GO" id="GO:0000978">
    <property type="term" value="F:RNA polymerase II cis-regulatory region sequence-specific DNA binding"/>
    <property type="evidence" value="ECO:0007669"/>
    <property type="project" value="TreeGrafter"/>
</dbReference>
<evidence type="ECO:0000256" key="7">
    <source>
        <dbReference type="ARBA" id="ARBA00023163"/>
    </source>
</evidence>
<feature type="compositionally biased region" description="Basic and acidic residues" evidence="10">
    <location>
        <begin position="50"/>
        <end position="60"/>
    </location>
</feature>
<evidence type="ECO:0000313" key="13">
    <source>
        <dbReference type="Proteomes" id="UP000235965"/>
    </source>
</evidence>
<dbReference type="STRING" id="105785.A0A2J7QX87"/>
<feature type="domain" description="C2H2-type" evidence="11">
    <location>
        <begin position="237"/>
        <end position="264"/>
    </location>
</feature>
<dbReference type="InterPro" id="IPR013087">
    <property type="entry name" value="Znf_C2H2_type"/>
</dbReference>
<evidence type="ECO:0000256" key="6">
    <source>
        <dbReference type="ARBA" id="ARBA00023015"/>
    </source>
</evidence>
<dbReference type="FunFam" id="3.30.160.60:FF:000012">
    <property type="entry name" value="RB-associated KRAB zinc finger protein-like"/>
    <property type="match status" value="1"/>
</dbReference>
<feature type="domain" description="C2H2-type" evidence="11">
    <location>
        <begin position="181"/>
        <end position="208"/>
    </location>
</feature>
<evidence type="ECO:0000256" key="5">
    <source>
        <dbReference type="ARBA" id="ARBA00022833"/>
    </source>
</evidence>